<evidence type="ECO:0000256" key="7">
    <source>
        <dbReference type="RuleBase" id="RU000461"/>
    </source>
</evidence>
<reference evidence="9 10" key="1">
    <citation type="journal article" date="2011" name="PLoS Genet.">
        <title>Genome sequencing and comparative transcriptomics of the model entomopathogenic fungi Metarhizium anisopliae and M. acridum.</title>
        <authorList>
            <person name="Gao Q."/>
            <person name="Jin K."/>
            <person name="Ying S.H."/>
            <person name="Zhang Y."/>
            <person name="Xiao G."/>
            <person name="Shang Y."/>
            <person name="Duan Z."/>
            <person name="Hu X."/>
            <person name="Xie X.Q."/>
            <person name="Zhou G."/>
            <person name="Peng G."/>
            <person name="Luo Z."/>
            <person name="Huang W."/>
            <person name="Wang B."/>
            <person name="Fang W."/>
            <person name="Wang S."/>
            <person name="Zhong Y."/>
            <person name="Ma L.J."/>
            <person name="St Leger R.J."/>
            <person name="Zhao G.P."/>
            <person name="Pei Y."/>
            <person name="Feng M.G."/>
            <person name="Xia Y."/>
            <person name="Wang C."/>
        </authorList>
    </citation>
    <scope>NUCLEOTIDE SEQUENCE [LARGE SCALE GENOMIC DNA]</scope>
    <source>
        <strain evidence="9 10">CQMa 102</strain>
    </source>
</reference>
<evidence type="ECO:0000256" key="6">
    <source>
        <dbReference type="PIRSR" id="PIRSR602401-1"/>
    </source>
</evidence>
<dbReference type="GO" id="GO:0005506">
    <property type="term" value="F:iron ion binding"/>
    <property type="evidence" value="ECO:0007669"/>
    <property type="project" value="InterPro"/>
</dbReference>
<keyword evidence="8" id="KW-0812">Transmembrane</keyword>
<evidence type="ECO:0000256" key="8">
    <source>
        <dbReference type="SAM" id="Phobius"/>
    </source>
</evidence>
<dbReference type="PANTHER" id="PTHR24305">
    <property type="entry name" value="CYTOCHROME P450"/>
    <property type="match status" value="1"/>
</dbReference>
<evidence type="ECO:0000313" key="9">
    <source>
        <dbReference type="EMBL" id="EFY86587.1"/>
    </source>
</evidence>
<keyword evidence="7" id="KW-0503">Monooxygenase</keyword>
<keyword evidence="8" id="KW-0472">Membrane</keyword>
<dbReference type="InParanoid" id="E9EBW7"/>
<dbReference type="Pfam" id="PF00067">
    <property type="entry name" value="p450"/>
    <property type="match status" value="1"/>
</dbReference>
<evidence type="ECO:0000256" key="2">
    <source>
        <dbReference type="ARBA" id="ARBA00010617"/>
    </source>
</evidence>
<dbReference type="InterPro" id="IPR050121">
    <property type="entry name" value="Cytochrome_P450_monoxygenase"/>
</dbReference>
<dbReference type="EMBL" id="GL698543">
    <property type="protein sequence ID" value="EFY86587.1"/>
    <property type="molecule type" value="Genomic_DNA"/>
</dbReference>
<keyword evidence="3 6" id="KW-0349">Heme</keyword>
<dbReference type="STRING" id="655827.E9EBW7"/>
<sequence>MELDYLLAVSVAFAGLIWRAVSLAFLGIVAVTLQVVVYRLTFHPLAKVPGPKWAAISNFWYARQMAKGRMAQLGLEMHEKYGDVVRVGPNELWFNTTEAFDQIYYLLSERNIKRYRLQRRLIGRVYSAANVAKYEDALTAALERIVQRLHELDGKEIDLKEWMHIITVECLAAAVLSWSPGLLRDGTDWGTLSHSFQGWRRKCLFGVFPTMKKMEQLSPSLGRAFASLWGVTYRPPPTFKPFFPVEKLTEGYQGVVKNIVRRLTASLKPGTPKDNRVDLLNDLIQLRNDRPEFNEVYLRKMAVTNFGAGHETVASTLAASVAMIASHNNVQKQVFLEQRTAEADGPLVYASSNRFTYTKAAIREAMRLYPVVPMSLPRKTPSTGLHVHGLCVPPNTTVGCSAVALHRKEDIFGASPNLYDPERWLRAETGDDTVAATSASVRIMEKYSLSWGGGSRSCPGRNLAELLVLKVIATLFRRFEVEVAIPPDADKEAYFLFVLSGVKVKFLPRAR</sequence>
<organism evidence="10">
    <name type="scientific">Metarhizium acridum (strain CQMa 102)</name>
    <dbReference type="NCBI Taxonomy" id="655827"/>
    <lineage>
        <taxon>Eukaryota</taxon>
        <taxon>Fungi</taxon>
        <taxon>Dikarya</taxon>
        <taxon>Ascomycota</taxon>
        <taxon>Pezizomycotina</taxon>
        <taxon>Sordariomycetes</taxon>
        <taxon>Hypocreomycetidae</taxon>
        <taxon>Hypocreales</taxon>
        <taxon>Clavicipitaceae</taxon>
        <taxon>Metarhizium</taxon>
    </lineage>
</organism>
<keyword evidence="4 6" id="KW-0479">Metal-binding</keyword>
<dbReference type="InterPro" id="IPR001128">
    <property type="entry name" value="Cyt_P450"/>
</dbReference>
<gene>
    <name evidence="9" type="ORF">MAC_07365</name>
</gene>
<dbReference type="HOGENOM" id="CLU_001570_14_0_1"/>
<dbReference type="AlphaFoldDB" id="E9EBW7"/>
<comment type="cofactor">
    <cofactor evidence="1 6">
        <name>heme</name>
        <dbReference type="ChEBI" id="CHEBI:30413"/>
    </cofactor>
</comment>
<dbReference type="InterPro" id="IPR017972">
    <property type="entry name" value="Cyt_P450_CS"/>
</dbReference>
<dbReference type="InterPro" id="IPR002401">
    <property type="entry name" value="Cyt_P450_E_grp-I"/>
</dbReference>
<evidence type="ECO:0000256" key="1">
    <source>
        <dbReference type="ARBA" id="ARBA00001971"/>
    </source>
</evidence>
<dbReference type="GO" id="GO:0020037">
    <property type="term" value="F:heme binding"/>
    <property type="evidence" value="ECO:0007669"/>
    <property type="project" value="InterPro"/>
</dbReference>
<dbReference type="eggNOG" id="KOG0157">
    <property type="taxonomic scope" value="Eukaryota"/>
</dbReference>
<dbReference type="PROSITE" id="PS00086">
    <property type="entry name" value="CYTOCHROME_P450"/>
    <property type="match status" value="1"/>
</dbReference>
<dbReference type="GO" id="GO:0004497">
    <property type="term" value="F:monooxygenase activity"/>
    <property type="evidence" value="ECO:0007669"/>
    <property type="project" value="UniProtKB-KW"/>
</dbReference>
<dbReference type="PRINTS" id="PR00463">
    <property type="entry name" value="EP450I"/>
</dbReference>
<name>E9EBW7_METAQ</name>
<protein>
    <submittedName>
        <fullName evidence="9">Cytochrome P450 family protein</fullName>
    </submittedName>
</protein>
<keyword evidence="5 6" id="KW-0408">Iron</keyword>
<dbReference type="GO" id="GO:0016705">
    <property type="term" value="F:oxidoreductase activity, acting on paired donors, with incorporation or reduction of molecular oxygen"/>
    <property type="evidence" value="ECO:0007669"/>
    <property type="project" value="InterPro"/>
</dbReference>
<dbReference type="OrthoDB" id="3934656at2759"/>
<evidence type="ECO:0000256" key="4">
    <source>
        <dbReference type="ARBA" id="ARBA00022723"/>
    </source>
</evidence>
<dbReference type="PRINTS" id="PR00385">
    <property type="entry name" value="P450"/>
</dbReference>
<proteinExistence type="inferred from homology"/>
<feature type="transmembrane region" description="Helical" evidence="8">
    <location>
        <begin position="6"/>
        <end position="37"/>
    </location>
</feature>
<dbReference type="OMA" id="NIWHAYH"/>
<dbReference type="SUPFAM" id="SSF48264">
    <property type="entry name" value="Cytochrome P450"/>
    <property type="match status" value="1"/>
</dbReference>
<dbReference type="Gene3D" id="1.10.630.10">
    <property type="entry name" value="Cytochrome P450"/>
    <property type="match status" value="1"/>
</dbReference>
<keyword evidence="10" id="KW-1185">Reference proteome</keyword>
<comment type="similarity">
    <text evidence="2 7">Belongs to the cytochrome P450 family.</text>
</comment>
<dbReference type="PANTHER" id="PTHR24305:SF232">
    <property type="entry name" value="P450, PUTATIVE (EUROFUNG)-RELATED"/>
    <property type="match status" value="1"/>
</dbReference>
<evidence type="ECO:0000256" key="5">
    <source>
        <dbReference type="ARBA" id="ARBA00023004"/>
    </source>
</evidence>
<dbReference type="InterPro" id="IPR036396">
    <property type="entry name" value="Cyt_P450_sf"/>
</dbReference>
<accession>E9EBW7</accession>
<evidence type="ECO:0000256" key="3">
    <source>
        <dbReference type="ARBA" id="ARBA00022617"/>
    </source>
</evidence>
<feature type="binding site" description="axial binding residue" evidence="6">
    <location>
        <position position="458"/>
    </location>
    <ligand>
        <name>heme</name>
        <dbReference type="ChEBI" id="CHEBI:30413"/>
    </ligand>
    <ligandPart>
        <name>Fe</name>
        <dbReference type="ChEBI" id="CHEBI:18248"/>
    </ligandPart>
</feature>
<keyword evidence="7" id="KW-0560">Oxidoreductase</keyword>
<dbReference type="Proteomes" id="UP000002499">
    <property type="component" value="Unassembled WGS sequence"/>
</dbReference>
<evidence type="ECO:0000313" key="10">
    <source>
        <dbReference type="Proteomes" id="UP000002499"/>
    </source>
</evidence>
<keyword evidence="8" id="KW-1133">Transmembrane helix</keyword>